<keyword evidence="3" id="KW-1185">Reference proteome</keyword>
<dbReference type="Proteomes" id="UP000186559">
    <property type="component" value="Chromosome"/>
</dbReference>
<name>A0A1U7D7T6_9RHOB</name>
<dbReference type="KEGG" id="tpro:Ga0080559_TMP3376"/>
<protein>
    <submittedName>
        <fullName evidence="2">Uncharacterized protein</fullName>
    </submittedName>
</protein>
<organism evidence="2 3">
    <name type="scientific">Salipiger profundus</name>
    <dbReference type="NCBI Taxonomy" id="1229727"/>
    <lineage>
        <taxon>Bacteria</taxon>
        <taxon>Pseudomonadati</taxon>
        <taxon>Pseudomonadota</taxon>
        <taxon>Alphaproteobacteria</taxon>
        <taxon>Rhodobacterales</taxon>
        <taxon>Roseobacteraceae</taxon>
        <taxon>Salipiger</taxon>
    </lineage>
</organism>
<dbReference type="EMBL" id="CP014796">
    <property type="protein sequence ID" value="APX24172.1"/>
    <property type="molecule type" value="Genomic_DNA"/>
</dbReference>
<evidence type="ECO:0000256" key="1">
    <source>
        <dbReference type="SAM" id="MobiDB-lite"/>
    </source>
</evidence>
<reference evidence="2 3" key="1">
    <citation type="submission" date="2016-03" db="EMBL/GenBank/DDBJ databases">
        <title>Deep-sea bacteria in the southern Pacific.</title>
        <authorList>
            <person name="Tang K."/>
        </authorList>
    </citation>
    <scope>NUCLEOTIDE SEQUENCE [LARGE SCALE GENOMIC DNA]</scope>
    <source>
        <strain evidence="2 3">JLT2016</strain>
    </source>
</reference>
<proteinExistence type="predicted"/>
<evidence type="ECO:0000313" key="3">
    <source>
        <dbReference type="Proteomes" id="UP000186559"/>
    </source>
</evidence>
<feature type="region of interest" description="Disordered" evidence="1">
    <location>
        <begin position="1"/>
        <end position="51"/>
    </location>
</feature>
<evidence type="ECO:0000313" key="2">
    <source>
        <dbReference type="EMBL" id="APX24172.1"/>
    </source>
</evidence>
<accession>A0A1U7D7T6</accession>
<feature type="compositionally biased region" description="Basic residues" evidence="1">
    <location>
        <begin position="26"/>
        <end position="37"/>
    </location>
</feature>
<sequence>MCGVPGEAGGAAPSWRWRANSPPRVFGKRRRAGRRARAAPVPSLTRRGAWP</sequence>
<gene>
    <name evidence="2" type="ORF">Ga0080559_TMP3376</name>
</gene>
<dbReference type="AlphaFoldDB" id="A0A1U7D7T6"/>